<feature type="domain" description="HTH hxlR-type" evidence="4">
    <location>
        <begin position="23"/>
        <end position="122"/>
    </location>
</feature>
<dbReference type="AlphaFoldDB" id="A0A078MP57"/>
<accession>A0A078MP57</accession>
<dbReference type="InterPro" id="IPR002577">
    <property type="entry name" value="HTH_HxlR"/>
</dbReference>
<dbReference type="PANTHER" id="PTHR33204:SF39">
    <property type="entry name" value="TRANSCRIPTIONAL REGULATORY PROTEIN"/>
    <property type="match status" value="1"/>
</dbReference>
<sequence length="141" mass="15878">MPDTFPASAVPAAADPVVHSQVSPEQRELLDQLLDKWSLLVLDKLCEQPLRFNGLRRAIPTVTQKPLTATLRRLERNGMVERAVVQTRPVAVEYRLTALGKTLQELIDALLGWTSVNMAAVREARDRFDDEEERRSGFAMP</sequence>
<dbReference type="EMBL" id="LN483070">
    <property type="protein sequence ID" value="CEA07157.1"/>
    <property type="molecule type" value="Genomic_DNA"/>
</dbReference>
<dbReference type="PANTHER" id="PTHR33204">
    <property type="entry name" value="TRANSCRIPTIONAL REGULATOR, MARR FAMILY"/>
    <property type="match status" value="1"/>
</dbReference>
<dbReference type="InterPro" id="IPR036390">
    <property type="entry name" value="WH_DNA-bd_sf"/>
</dbReference>
<dbReference type="Gene3D" id="1.10.10.10">
    <property type="entry name" value="Winged helix-like DNA-binding domain superfamily/Winged helix DNA-binding domain"/>
    <property type="match status" value="1"/>
</dbReference>
<keyword evidence="2" id="KW-0238">DNA-binding</keyword>
<dbReference type="Pfam" id="PF01638">
    <property type="entry name" value="HxlR"/>
    <property type="match status" value="1"/>
</dbReference>
<dbReference type="GO" id="GO:0003677">
    <property type="term" value="F:DNA binding"/>
    <property type="evidence" value="ECO:0007669"/>
    <property type="project" value="UniProtKB-KW"/>
</dbReference>
<evidence type="ECO:0000256" key="2">
    <source>
        <dbReference type="ARBA" id="ARBA00023125"/>
    </source>
</evidence>
<evidence type="ECO:0000256" key="1">
    <source>
        <dbReference type="ARBA" id="ARBA00023015"/>
    </source>
</evidence>
<dbReference type="PATRIC" id="fig|1461584.3.peg.461"/>
<dbReference type="InterPro" id="IPR036388">
    <property type="entry name" value="WH-like_DNA-bd_sf"/>
</dbReference>
<organism evidence="5">
    <name type="scientific">Arthrobacter saudimassiliensis</name>
    <dbReference type="NCBI Taxonomy" id="1461584"/>
    <lineage>
        <taxon>Bacteria</taxon>
        <taxon>Bacillati</taxon>
        <taxon>Actinomycetota</taxon>
        <taxon>Actinomycetes</taxon>
        <taxon>Micrococcales</taxon>
        <taxon>Micrococcaceae</taxon>
        <taxon>Arthrobacter</taxon>
    </lineage>
</organism>
<proteinExistence type="predicted"/>
<evidence type="ECO:0000259" key="4">
    <source>
        <dbReference type="PROSITE" id="PS51118"/>
    </source>
</evidence>
<gene>
    <name evidence="5" type="primary">yybR_1</name>
    <name evidence="5" type="ORF">BN1051_00470</name>
</gene>
<reference evidence="5" key="1">
    <citation type="submission" date="2014-07" db="EMBL/GenBank/DDBJ databases">
        <authorList>
            <person name="Urmite Genomes Urmite Genomes"/>
        </authorList>
    </citation>
    <scope>NUCLEOTIDE SEQUENCE</scope>
    <source>
        <strain evidence="5">11W110_air</strain>
    </source>
</reference>
<evidence type="ECO:0000313" key="5">
    <source>
        <dbReference type="EMBL" id="CEA07157.1"/>
    </source>
</evidence>
<keyword evidence="1" id="KW-0805">Transcription regulation</keyword>
<evidence type="ECO:0000256" key="3">
    <source>
        <dbReference type="ARBA" id="ARBA00023163"/>
    </source>
</evidence>
<protein>
    <submittedName>
        <fullName evidence="5">Putative HTH-type transcriptional regulator YybR</fullName>
    </submittedName>
</protein>
<keyword evidence="3" id="KW-0804">Transcription</keyword>
<dbReference type="SUPFAM" id="SSF46785">
    <property type="entry name" value="Winged helix' DNA-binding domain"/>
    <property type="match status" value="1"/>
</dbReference>
<dbReference type="PROSITE" id="PS51118">
    <property type="entry name" value="HTH_HXLR"/>
    <property type="match status" value="1"/>
</dbReference>
<name>A0A078MP57_9MICC</name>